<evidence type="ECO:0000313" key="4">
    <source>
        <dbReference type="EMBL" id="TDE09706.1"/>
    </source>
</evidence>
<reference evidence="4 5" key="1">
    <citation type="submission" date="2019-03" db="EMBL/GenBank/DDBJ databases">
        <title>Draft genome sequences of novel Actinobacteria.</title>
        <authorList>
            <person name="Sahin N."/>
            <person name="Ay H."/>
            <person name="Saygin H."/>
        </authorList>
    </citation>
    <scope>NUCLEOTIDE SEQUENCE [LARGE SCALE GENOMIC DNA]</scope>
    <source>
        <strain evidence="4 5">5K138</strain>
    </source>
</reference>
<evidence type="ECO:0000256" key="1">
    <source>
        <dbReference type="ARBA" id="ARBA00023002"/>
    </source>
</evidence>
<dbReference type="InParanoid" id="A0A4R5D8B7"/>
<accession>A0A4R5D8B7</accession>
<keyword evidence="5" id="KW-1185">Reference proteome</keyword>
<dbReference type="GO" id="GO:0004497">
    <property type="term" value="F:monooxygenase activity"/>
    <property type="evidence" value="ECO:0007669"/>
    <property type="project" value="UniProtKB-KW"/>
</dbReference>
<keyword evidence="3" id="KW-0472">Membrane</keyword>
<name>A0A4R5D8B7_9ACTN</name>
<dbReference type="PANTHER" id="PTHR13789">
    <property type="entry name" value="MONOOXYGENASE"/>
    <property type="match status" value="1"/>
</dbReference>
<dbReference type="RefSeq" id="WP_131895410.1">
    <property type="nucleotide sequence ID" value="NZ_SMKZ01000017.1"/>
</dbReference>
<dbReference type="Gene3D" id="3.50.50.60">
    <property type="entry name" value="FAD/NAD(P)-binding domain"/>
    <property type="match status" value="1"/>
</dbReference>
<dbReference type="AlphaFoldDB" id="A0A4R5D8B7"/>
<dbReference type="SUPFAM" id="SSF51905">
    <property type="entry name" value="FAD/NAD(P)-binding domain"/>
    <property type="match status" value="1"/>
</dbReference>
<keyword evidence="1" id="KW-0560">Oxidoreductase</keyword>
<evidence type="ECO:0008006" key="6">
    <source>
        <dbReference type="Google" id="ProtNLM"/>
    </source>
</evidence>
<dbReference type="InterPro" id="IPR050493">
    <property type="entry name" value="FAD-dep_Monooxygenase_BioMet"/>
</dbReference>
<feature type="transmembrane region" description="Helical" evidence="3">
    <location>
        <begin position="7"/>
        <end position="27"/>
    </location>
</feature>
<keyword evidence="2" id="KW-0503">Monooxygenase</keyword>
<sequence>MVTRRAIIAGGGIAGLVVARGLLGLGWDVTLYEQAPTFAPVGAGIMRAPNGVRALSWLGLGQQLRSMSMAHGEAAIRDSSGRWLLRTSVDAFEQRFGVPTYALALTCIAC</sequence>
<organism evidence="4 5">
    <name type="scientific">Jiangella asiatica</name>
    <dbReference type="NCBI Taxonomy" id="2530372"/>
    <lineage>
        <taxon>Bacteria</taxon>
        <taxon>Bacillati</taxon>
        <taxon>Actinomycetota</taxon>
        <taxon>Actinomycetes</taxon>
        <taxon>Jiangellales</taxon>
        <taxon>Jiangellaceae</taxon>
        <taxon>Jiangella</taxon>
    </lineage>
</organism>
<dbReference type="PANTHER" id="PTHR13789:SF309">
    <property type="entry name" value="PUTATIVE (AFU_ORTHOLOGUE AFUA_6G14510)-RELATED"/>
    <property type="match status" value="1"/>
</dbReference>
<protein>
    <recommendedName>
        <fullName evidence="6">FAD-binding domain-containing protein</fullName>
    </recommendedName>
</protein>
<dbReference type="OrthoDB" id="4568714at2"/>
<comment type="caution">
    <text evidence="4">The sequence shown here is derived from an EMBL/GenBank/DDBJ whole genome shotgun (WGS) entry which is preliminary data.</text>
</comment>
<evidence type="ECO:0000256" key="2">
    <source>
        <dbReference type="ARBA" id="ARBA00023033"/>
    </source>
</evidence>
<keyword evidence="3" id="KW-0812">Transmembrane</keyword>
<evidence type="ECO:0000313" key="5">
    <source>
        <dbReference type="Proteomes" id="UP000294739"/>
    </source>
</evidence>
<dbReference type="Proteomes" id="UP000294739">
    <property type="component" value="Unassembled WGS sequence"/>
</dbReference>
<proteinExistence type="predicted"/>
<dbReference type="InterPro" id="IPR036188">
    <property type="entry name" value="FAD/NAD-bd_sf"/>
</dbReference>
<gene>
    <name evidence="4" type="ORF">E1269_13870</name>
</gene>
<evidence type="ECO:0000256" key="3">
    <source>
        <dbReference type="SAM" id="Phobius"/>
    </source>
</evidence>
<dbReference type="EMBL" id="SMKZ01000017">
    <property type="protein sequence ID" value="TDE09706.1"/>
    <property type="molecule type" value="Genomic_DNA"/>
</dbReference>
<keyword evidence="3" id="KW-1133">Transmembrane helix</keyword>